<accession>X0QI43</accession>
<dbReference type="EMBL" id="AZGA01000088">
    <property type="protein sequence ID" value="KRM30625.1"/>
    <property type="molecule type" value="Genomic_DNA"/>
</dbReference>
<dbReference type="NCBIfam" id="TIGR00801">
    <property type="entry name" value="ncs2"/>
    <property type="match status" value="1"/>
</dbReference>
<feature type="transmembrane region" description="Helical" evidence="7">
    <location>
        <begin position="434"/>
        <end position="451"/>
    </location>
</feature>
<sequence length="462" mass="48294">MRVNLSQSADEAGVAKTMPKDKKTKGLFNYDAKVSFKELAPLGLQHVAAAIAGIVTPGIMVAKACKLSGSDTTLIIQTSLIMAGIATLIQLFPIFRRFGSRLPMMMGASFATVPILLIIGGSYGIGSIFGAQLIGGLVVLTMGFFLKYIRILFPPIVTGTVILSIGLSLFPVAVKYMAGGAGSATFGSVQNWSVAIVTFIVVFTLNYFGKGLFKLASILIGMIVGYILALTMGMVNFGPVQSASFMQVIPPMHFGIRFDLIPILLLTIIFLVDAVQSIGQFTATTMGAMDRQPTDRELSGAIMGKGLINTLGSFFGGLAVGTFGQNVGLVIETKVINKYILTFSSIFLVVAGFVPKVASILTTIPYAVIGGATISVFATIAMTGIRTIVSAGLSSLNVGIVGLSLAAGVGVALSPNCLAGFPAWVNTVFGTSEVILTTILAVILNLVLNIIKKPEKAQATKG</sequence>
<dbReference type="PROSITE" id="PS01116">
    <property type="entry name" value="XANTH_URACIL_PERMASE"/>
    <property type="match status" value="1"/>
</dbReference>
<reference evidence="8 9" key="1">
    <citation type="journal article" date="2015" name="Genome Announc.">
        <title>Expanding the biotechnology potential of lactobacilli through comparative genomics of 213 strains and associated genera.</title>
        <authorList>
            <person name="Sun Z."/>
            <person name="Harris H.M."/>
            <person name="McCann A."/>
            <person name="Guo C."/>
            <person name="Argimon S."/>
            <person name="Zhang W."/>
            <person name="Yang X."/>
            <person name="Jeffery I.B."/>
            <person name="Cooney J.C."/>
            <person name="Kagawa T.F."/>
            <person name="Liu W."/>
            <person name="Song Y."/>
            <person name="Salvetti E."/>
            <person name="Wrobel A."/>
            <person name="Rasinkangas P."/>
            <person name="Parkhill J."/>
            <person name="Rea M.C."/>
            <person name="O'Sullivan O."/>
            <person name="Ritari J."/>
            <person name="Douillard F.P."/>
            <person name="Paul Ross R."/>
            <person name="Yang R."/>
            <person name="Briner A.E."/>
            <person name="Felis G.E."/>
            <person name="de Vos W.M."/>
            <person name="Barrangou R."/>
            <person name="Klaenhammer T.R."/>
            <person name="Caufield P.W."/>
            <person name="Cui Y."/>
            <person name="Zhang H."/>
            <person name="O'Toole P.W."/>
        </authorList>
    </citation>
    <scope>NUCLEOTIDE SEQUENCE [LARGE SCALE GENOMIC DNA]</scope>
    <source>
        <strain evidence="8 9">DSM 18527</strain>
    </source>
</reference>
<evidence type="ECO:0000256" key="1">
    <source>
        <dbReference type="ARBA" id="ARBA00004141"/>
    </source>
</evidence>
<keyword evidence="4 7" id="KW-0812">Transmembrane</keyword>
<keyword evidence="5 7" id="KW-1133">Transmembrane helix</keyword>
<proteinExistence type="inferred from homology"/>
<feature type="transmembrane region" description="Helical" evidence="7">
    <location>
        <begin position="364"/>
        <end position="384"/>
    </location>
</feature>
<keyword evidence="6 7" id="KW-0472">Membrane</keyword>
<evidence type="ECO:0000256" key="5">
    <source>
        <dbReference type="ARBA" id="ARBA00022989"/>
    </source>
</evidence>
<dbReference type="eggNOG" id="COG2233">
    <property type="taxonomic scope" value="Bacteria"/>
</dbReference>
<feature type="transmembrane region" description="Helical" evidence="7">
    <location>
        <begin position="215"/>
        <end position="234"/>
    </location>
</feature>
<feature type="transmembrane region" description="Helical" evidence="7">
    <location>
        <begin position="339"/>
        <end position="358"/>
    </location>
</feature>
<evidence type="ECO:0000313" key="9">
    <source>
        <dbReference type="Proteomes" id="UP000051236"/>
    </source>
</evidence>
<dbReference type="STRING" id="1423734.FC83_GL001761"/>
<evidence type="ECO:0000256" key="7">
    <source>
        <dbReference type="SAM" id="Phobius"/>
    </source>
</evidence>
<organism evidence="8 9">
    <name type="scientific">Agrilactobacillus composti DSM 18527 = JCM 14202</name>
    <dbReference type="NCBI Taxonomy" id="1423734"/>
    <lineage>
        <taxon>Bacteria</taxon>
        <taxon>Bacillati</taxon>
        <taxon>Bacillota</taxon>
        <taxon>Bacilli</taxon>
        <taxon>Lactobacillales</taxon>
        <taxon>Lactobacillaceae</taxon>
        <taxon>Agrilactobacillus</taxon>
    </lineage>
</organism>
<feature type="transmembrane region" description="Helical" evidence="7">
    <location>
        <begin position="42"/>
        <end position="62"/>
    </location>
</feature>
<dbReference type="Proteomes" id="UP000051236">
    <property type="component" value="Unassembled WGS sequence"/>
</dbReference>
<gene>
    <name evidence="8" type="ORF">FC83_GL001761</name>
</gene>
<dbReference type="GO" id="GO:0005886">
    <property type="term" value="C:plasma membrane"/>
    <property type="evidence" value="ECO:0007669"/>
    <property type="project" value="TreeGrafter"/>
</dbReference>
<dbReference type="InterPro" id="IPR006043">
    <property type="entry name" value="NCS2"/>
</dbReference>
<comment type="similarity">
    <text evidence="2">Belongs to the nucleobase:cation symporter-2 (NCS2) (TC 2.A.40) family.</text>
</comment>
<evidence type="ECO:0000313" key="8">
    <source>
        <dbReference type="EMBL" id="KRM30625.1"/>
    </source>
</evidence>
<keyword evidence="3" id="KW-0813">Transport</keyword>
<protein>
    <submittedName>
        <fullName evidence="8">Xanthine uracil permease family protein</fullName>
    </submittedName>
</protein>
<feature type="transmembrane region" description="Helical" evidence="7">
    <location>
        <begin position="74"/>
        <end position="95"/>
    </location>
</feature>
<comment type="caution">
    <text evidence="8">The sequence shown here is derived from an EMBL/GenBank/DDBJ whole genome shotgun (WGS) entry which is preliminary data.</text>
</comment>
<feature type="transmembrane region" description="Helical" evidence="7">
    <location>
        <begin position="189"/>
        <end position="208"/>
    </location>
</feature>
<dbReference type="AlphaFoldDB" id="X0QI43"/>
<dbReference type="PATRIC" id="fig|1423734.3.peg.1780"/>
<dbReference type="PANTHER" id="PTHR42810:SF2">
    <property type="entry name" value="PURINE PERMEASE C1399.01C-RELATED"/>
    <property type="match status" value="1"/>
</dbReference>
<keyword evidence="9" id="KW-1185">Reference proteome</keyword>
<feature type="transmembrane region" description="Helical" evidence="7">
    <location>
        <begin position="396"/>
        <end position="414"/>
    </location>
</feature>
<feature type="transmembrane region" description="Helical" evidence="7">
    <location>
        <begin position="254"/>
        <end position="272"/>
    </location>
</feature>
<dbReference type="PANTHER" id="PTHR42810">
    <property type="entry name" value="PURINE PERMEASE C1399.01C-RELATED"/>
    <property type="match status" value="1"/>
</dbReference>
<dbReference type="NCBIfam" id="NF037981">
    <property type="entry name" value="NCS2_1"/>
    <property type="match status" value="1"/>
</dbReference>
<evidence type="ECO:0000256" key="6">
    <source>
        <dbReference type="ARBA" id="ARBA00023136"/>
    </source>
</evidence>
<name>X0QI43_9LACO</name>
<dbReference type="GO" id="GO:0042907">
    <property type="term" value="F:xanthine transmembrane transporter activity"/>
    <property type="evidence" value="ECO:0007669"/>
    <property type="project" value="TreeGrafter"/>
</dbReference>
<dbReference type="Pfam" id="PF00860">
    <property type="entry name" value="Xan_ur_permease"/>
    <property type="match status" value="1"/>
</dbReference>
<evidence type="ECO:0000256" key="3">
    <source>
        <dbReference type="ARBA" id="ARBA00022448"/>
    </source>
</evidence>
<evidence type="ECO:0000256" key="2">
    <source>
        <dbReference type="ARBA" id="ARBA00008821"/>
    </source>
</evidence>
<feature type="transmembrane region" description="Helical" evidence="7">
    <location>
        <begin position="156"/>
        <end position="177"/>
    </location>
</feature>
<comment type="subcellular location">
    <subcellularLocation>
        <location evidence="1">Membrane</location>
        <topology evidence="1">Multi-pass membrane protein</topology>
    </subcellularLocation>
</comment>
<feature type="transmembrane region" description="Helical" evidence="7">
    <location>
        <begin position="102"/>
        <end position="123"/>
    </location>
</feature>
<evidence type="ECO:0000256" key="4">
    <source>
        <dbReference type="ARBA" id="ARBA00022692"/>
    </source>
</evidence>
<dbReference type="InterPro" id="IPR006042">
    <property type="entry name" value="Xan_ur_permease"/>
</dbReference>